<accession>A0A074MK00</accession>
<dbReference type="Proteomes" id="UP000027647">
    <property type="component" value="Unassembled WGS sequence"/>
</dbReference>
<dbReference type="PROSITE" id="PS51257">
    <property type="entry name" value="PROKAR_LIPOPROTEIN"/>
    <property type="match status" value="1"/>
</dbReference>
<keyword evidence="1" id="KW-0732">Signal</keyword>
<gene>
    <name evidence="2" type="ORF">EH31_05795</name>
</gene>
<protein>
    <submittedName>
        <fullName evidence="2">Uncharacterized protein</fullName>
    </submittedName>
</protein>
<dbReference type="STRING" id="1044.EH31_05795"/>
<proteinExistence type="predicted"/>
<dbReference type="EMBL" id="JMIW01000001">
    <property type="protein sequence ID" value="KEO92178.1"/>
    <property type="molecule type" value="Genomic_DNA"/>
</dbReference>
<feature type="signal peptide" evidence="1">
    <location>
        <begin position="1"/>
        <end position="21"/>
    </location>
</feature>
<dbReference type="AlphaFoldDB" id="A0A074MK00"/>
<dbReference type="RefSeq" id="WP_034958568.1">
    <property type="nucleotide sequence ID" value="NZ_JMIW01000001.1"/>
</dbReference>
<dbReference type="OrthoDB" id="5489750at2"/>
<evidence type="ECO:0000256" key="1">
    <source>
        <dbReference type="SAM" id="SignalP"/>
    </source>
</evidence>
<evidence type="ECO:0000313" key="3">
    <source>
        <dbReference type="Proteomes" id="UP000027647"/>
    </source>
</evidence>
<name>A0A074MK00_ERYLO</name>
<reference evidence="2 3" key="1">
    <citation type="submission" date="2014-04" db="EMBL/GenBank/DDBJ databases">
        <title>A comprehensive comparison of genomes of Erythrobacter spp. strains.</title>
        <authorList>
            <person name="Zheng Q."/>
        </authorList>
    </citation>
    <scope>NUCLEOTIDE SEQUENCE [LARGE SCALE GENOMIC DNA]</scope>
    <source>
        <strain evidence="2 3">DSM 6997</strain>
    </source>
</reference>
<dbReference type="eggNOG" id="COG3650">
    <property type="taxonomic scope" value="Bacteria"/>
</dbReference>
<evidence type="ECO:0000313" key="2">
    <source>
        <dbReference type="EMBL" id="KEO92178.1"/>
    </source>
</evidence>
<keyword evidence="3" id="KW-1185">Reference proteome</keyword>
<feature type="chain" id="PRO_5001697286" evidence="1">
    <location>
        <begin position="22"/>
        <end position="152"/>
    </location>
</feature>
<sequence length="152" mass="16279">MIRPLVYNRFALLVLVPALLAGCSETPGEISRDTKPFDGIDEAEVIDVGGTEPFWALTIIPHGDGYQAKYSTPELIDGETFSLTRFAGNNGLGFSGDWAGAPVTLALTPGECSDGMSDRTYPYTATLQLDEVTLFGCAHTDAQLFTEGETIP</sequence>
<organism evidence="2 3">
    <name type="scientific">Erythrobacter longus</name>
    <dbReference type="NCBI Taxonomy" id="1044"/>
    <lineage>
        <taxon>Bacteria</taxon>
        <taxon>Pseudomonadati</taxon>
        <taxon>Pseudomonadota</taxon>
        <taxon>Alphaproteobacteria</taxon>
        <taxon>Sphingomonadales</taxon>
        <taxon>Erythrobacteraceae</taxon>
        <taxon>Erythrobacter/Porphyrobacter group</taxon>
        <taxon>Erythrobacter</taxon>
    </lineage>
</organism>
<comment type="caution">
    <text evidence="2">The sequence shown here is derived from an EMBL/GenBank/DDBJ whole genome shotgun (WGS) entry which is preliminary data.</text>
</comment>